<feature type="transmembrane region" description="Helical" evidence="7">
    <location>
        <begin position="664"/>
        <end position="685"/>
    </location>
</feature>
<feature type="compositionally biased region" description="Basic and acidic residues" evidence="6">
    <location>
        <begin position="14"/>
        <end position="24"/>
    </location>
</feature>
<dbReference type="InterPro" id="IPR036259">
    <property type="entry name" value="MFS_trans_sf"/>
</dbReference>
<feature type="transmembrane region" description="Helical" evidence="7">
    <location>
        <begin position="231"/>
        <end position="251"/>
    </location>
</feature>
<evidence type="ECO:0000313" key="8">
    <source>
        <dbReference type="EMBL" id="RAR16006.1"/>
    </source>
</evidence>
<keyword evidence="5 7" id="KW-0472">Membrane</keyword>
<dbReference type="Gene3D" id="1.20.1250.20">
    <property type="entry name" value="MFS general substrate transporter like domains"/>
    <property type="match status" value="3"/>
</dbReference>
<feature type="transmembrane region" description="Helical" evidence="7">
    <location>
        <begin position="766"/>
        <end position="790"/>
    </location>
</feature>
<feature type="transmembrane region" description="Helical" evidence="7">
    <location>
        <begin position="855"/>
        <end position="879"/>
    </location>
</feature>
<evidence type="ECO:0000256" key="1">
    <source>
        <dbReference type="ARBA" id="ARBA00004141"/>
    </source>
</evidence>
<dbReference type="Pfam" id="PF00230">
    <property type="entry name" value="MIP"/>
    <property type="match status" value="1"/>
</dbReference>
<feature type="transmembrane region" description="Helical" evidence="7">
    <location>
        <begin position="891"/>
        <end position="912"/>
    </location>
</feature>
<feature type="compositionally biased region" description="Acidic residues" evidence="6">
    <location>
        <begin position="170"/>
        <end position="179"/>
    </location>
</feature>
<comment type="caution">
    <text evidence="8">The sequence shown here is derived from an EMBL/GenBank/DDBJ whole genome shotgun (WGS) entry which is preliminary data.</text>
</comment>
<protein>
    <submittedName>
        <fullName evidence="8">MFS general substrate transporter</fullName>
    </submittedName>
</protein>
<evidence type="ECO:0000313" key="9">
    <source>
        <dbReference type="Proteomes" id="UP000249619"/>
    </source>
</evidence>
<reference evidence="9" key="1">
    <citation type="submission" date="2018-05" db="EMBL/GenBank/DDBJ databases">
        <title>Draft genome sequence of Stemphylium lycopersici strain CIDEFI 213.</title>
        <authorList>
            <person name="Medina R."/>
            <person name="Franco M.E.E."/>
            <person name="Lucentini C.G."/>
            <person name="Saparrat M.C.N."/>
            <person name="Balatti P.A."/>
        </authorList>
    </citation>
    <scope>NUCLEOTIDE SEQUENCE [LARGE SCALE GENOMIC DNA]</scope>
    <source>
        <strain evidence="9">CIDEFI 213</strain>
    </source>
</reference>
<evidence type="ECO:0000256" key="4">
    <source>
        <dbReference type="ARBA" id="ARBA00022989"/>
    </source>
</evidence>
<feature type="transmembrane region" description="Helical" evidence="7">
    <location>
        <begin position="258"/>
        <end position="278"/>
    </location>
</feature>
<evidence type="ECO:0000256" key="2">
    <source>
        <dbReference type="ARBA" id="ARBA00022448"/>
    </source>
</evidence>
<evidence type="ECO:0000256" key="5">
    <source>
        <dbReference type="ARBA" id="ARBA00023136"/>
    </source>
</evidence>
<accession>A0A364NFG2</accession>
<keyword evidence="4 7" id="KW-1133">Transmembrane helix</keyword>
<name>A0A364NFG2_STELY</name>
<dbReference type="EMBL" id="QGDH01000006">
    <property type="protein sequence ID" value="RAR16006.1"/>
    <property type="molecule type" value="Genomic_DNA"/>
</dbReference>
<feature type="region of interest" description="Disordered" evidence="6">
    <location>
        <begin position="1"/>
        <end position="181"/>
    </location>
</feature>
<dbReference type="InterPro" id="IPR011701">
    <property type="entry name" value="MFS"/>
</dbReference>
<evidence type="ECO:0000256" key="7">
    <source>
        <dbReference type="SAM" id="Phobius"/>
    </source>
</evidence>
<keyword evidence="3 7" id="KW-0812">Transmembrane</keyword>
<dbReference type="InterPro" id="IPR023271">
    <property type="entry name" value="Aquaporin-like"/>
</dbReference>
<feature type="compositionally biased region" description="Basic and acidic residues" evidence="6">
    <location>
        <begin position="88"/>
        <end position="97"/>
    </location>
</feature>
<keyword evidence="2" id="KW-0813">Transport</keyword>
<dbReference type="PRINTS" id="PR00783">
    <property type="entry name" value="MINTRINSICP"/>
</dbReference>
<dbReference type="Pfam" id="PF07690">
    <property type="entry name" value="MFS_1"/>
    <property type="match status" value="1"/>
</dbReference>
<organism evidence="8 9">
    <name type="scientific">Stemphylium lycopersici</name>
    <name type="common">Tomato gray leaf spot disease fungus</name>
    <name type="synonym">Thyrospora lycopersici</name>
    <dbReference type="NCBI Taxonomy" id="183478"/>
    <lineage>
        <taxon>Eukaryota</taxon>
        <taxon>Fungi</taxon>
        <taxon>Dikarya</taxon>
        <taxon>Ascomycota</taxon>
        <taxon>Pezizomycotina</taxon>
        <taxon>Dothideomycetes</taxon>
        <taxon>Pleosporomycetidae</taxon>
        <taxon>Pleosporales</taxon>
        <taxon>Pleosporineae</taxon>
        <taxon>Pleosporaceae</taxon>
        <taxon>Stemphylium</taxon>
    </lineage>
</organism>
<dbReference type="Gene3D" id="1.20.1080.10">
    <property type="entry name" value="Glycerol uptake facilitator protein"/>
    <property type="match status" value="1"/>
</dbReference>
<feature type="transmembrane region" description="Helical" evidence="7">
    <location>
        <begin position="626"/>
        <end position="652"/>
    </location>
</feature>
<dbReference type="AlphaFoldDB" id="A0A364NFG2"/>
<feature type="transmembrane region" description="Helical" evidence="7">
    <location>
        <begin position="697"/>
        <end position="717"/>
    </location>
</feature>
<evidence type="ECO:0000256" key="6">
    <source>
        <dbReference type="SAM" id="MobiDB-lite"/>
    </source>
</evidence>
<feature type="compositionally biased region" description="Basic residues" evidence="6">
    <location>
        <begin position="68"/>
        <end position="87"/>
    </location>
</feature>
<gene>
    <name evidence="8" type="ORF">DDE83_000581</name>
</gene>
<evidence type="ECO:0000256" key="3">
    <source>
        <dbReference type="ARBA" id="ARBA00022692"/>
    </source>
</evidence>
<feature type="transmembrane region" description="Helical" evidence="7">
    <location>
        <begin position="802"/>
        <end position="824"/>
    </location>
</feature>
<dbReference type="InterPro" id="IPR000425">
    <property type="entry name" value="MIP"/>
</dbReference>
<dbReference type="GO" id="GO:0016020">
    <property type="term" value="C:membrane"/>
    <property type="evidence" value="ECO:0007669"/>
    <property type="project" value="UniProtKB-SubCell"/>
</dbReference>
<sequence>MSLYTTPRSSMRGSCERRGRRSEPSSRIQSNYSLAGPWSILDEYNSDEGYGDNGRRPSPTASIARPFPRQKRGDRWRKKHHQQQRRSKVTETSESGKPEGAVGGGPAGHQGSPVRSTPVGETSGGPAARGPDPEDEDENGNTNWIESFADHKKGYSQAERRNSEDTLTAEGDESEDDDGTPVPNFWFAIRRQIREPLAEWLGTLIMVLMGVCANLQVMTSEGAAGNFSQQAAMWGLGNPMISINLSIFRGFPARKACIYICAQLLGAICAVAIAFGIYKDAILSVDPELTVSSNGTGMAFFTLPASFATPSTAFWTDFTSAAVLSGTVLAMGDDTNSPPGAGMHAFIIGLVGFALASCLGYNTGPQTNPAKDFASRLVPTLVGYGTGMWKSGWWAEAWAACILGGLFGCLVYDVAIFEGPESPINYPSIKRKKSRQGNKAKWLKTGCFGAKKKKKAIQDLENGIGINEKGAGHKLDGHYSPLIVSRCVAYSFFSTPKEHFIAAPVLKFRWNSANSERTATHSDVKMSANKDPELAKDGLEVTASLSSSKDAGKPVPVEGTTQHLPNFEHEKALTWKFDLRILPMLAIMYLFNALDKGNLGNAKTDGMDKDLGFVGNQYNVMLSIFYVPYVVFAPPIGMSESAFFPLVIYYLTTFYRRGELARRLAIFYAASNIANAFSGLLSFGVFQIESSLDSWRYLFIIEGALTVCFSFFAYWYLPKNAYEAKFLNEAEQELAYTRIQIDSSSVVGQKFNLKDALGIFKEPSTYGFLAIEVCLGVPLQSVSLFLPQIVGRLGYDTIKTNLYTVAPNIVGAIVLLILAFASDFTRLRSPFIALGFLLTFIGFIIYATIDVEHSLTVAYFACFMMTWGTSAPSVLLSTWYNNNVADENRRVTLTSVGVPLANLMGVVSSNIFRPQDEPEYIPALATTAAFGATGCLCAALLGVYMMIDNKRRNSKQGVNLSARDVSTEKLKDGPKNPEFRWFL</sequence>
<dbReference type="PANTHER" id="PTHR43791">
    <property type="entry name" value="PERMEASE-RELATED"/>
    <property type="match status" value="1"/>
</dbReference>
<dbReference type="FunFam" id="1.20.1250.20:FF:000013">
    <property type="entry name" value="MFS general substrate transporter"/>
    <property type="match status" value="1"/>
</dbReference>
<feature type="transmembrane region" description="Helical" evidence="7">
    <location>
        <begin position="831"/>
        <end position="849"/>
    </location>
</feature>
<dbReference type="PANTHER" id="PTHR43791:SF50">
    <property type="entry name" value="TRANSPORTER, PUTATIVE (AFU_ORTHOLOGUE AFUA_2G00840)-RELATED"/>
    <property type="match status" value="1"/>
</dbReference>
<feature type="transmembrane region" description="Helical" evidence="7">
    <location>
        <begin position="341"/>
        <end position="361"/>
    </location>
</feature>
<proteinExistence type="predicted"/>
<comment type="subcellular location">
    <subcellularLocation>
        <location evidence="1">Membrane</location>
        <topology evidence="1">Multi-pass membrane protein</topology>
    </subcellularLocation>
</comment>
<feature type="transmembrane region" description="Helical" evidence="7">
    <location>
        <begin position="397"/>
        <end position="417"/>
    </location>
</feature>
<dbReference type="SUPFAM" id="SSF103473">
    <property type="entry name" value="MFS general substrate transporter"/>
    <property type="match status" value="1"/>
</dbReference>
<dbReference type="GO" id="GO:0015267">
    <property type="term" value="F:channel activity"/>
    <property type="evidence" value="ECO:0007669"/>
    <property type="project" value="InterPro"/>
</dbReference>
<feature type="transmembrane region" description="Helical" evidence="7">
    <location>
        <begin position="200"/>
        <end position="219"/>
    </location>
</feature>
<dbReference type="SUPFAM" id="SSF81338">
    <property type="entry name" value="Aquaporin-like"/>
    <property type="match status" value="1"/>
</dbReference>
<feature type="compositionally biased region" description="Basic and acidic residues" evidence="6">
    <location>
        <begin position="148"/>
        <end position="164"/>
    </location>
</feature>
<feature type="transmembrane region" description="Helical" evidence="7">
    <location>
        <begin position="924"/>
        <end position="947"/>
    </location>
</feature>
<keyword evidence="9" id="KW-1185">Reference proteome</keyword>
<dbReference type="Proteomes" id="UP000249619">
    <property type="component" value="Unassembled WGS sequence"/>
</dbReference>